<reference evidence="1 2" key="1">
    <citation type="journal article" date="2012" name="Stand. Genomic Sci.">
        <title>Genome sequence of the orange-pigmented seawater bacterium Owenweeksia hongkongensis type strain (UST20020801(T)).</title>
        <authorList>
            <person name="Riedel T."/>
            <person name="Held B."/>
            <person name="Nolan M."/>
            <person name="Lucas S."/>
            <person name="Lapidus A."/>
            <person name="Tice H."/>
            <person name="Del Rio T.G."/>
            <person name="Cheng J.F."/>
            <person name="Han C."/>
            <person name="Tapia R."/>
            <person name="Goodwin L.A."/>
            <person name="Pitluck S."/>
            <person name="Liolios K."/>
            <person name="Mavromatis K."/>
            <person name="Pagani I."/>
            <person name="Ivanova N."/>
            <person name="Mikhailova N."/>
            <person name="Pati A."/>
            <person name="Chen A."/>
            <person name="Palaniappan K."/>
            <person name="Rohde M."/>
            <person name="Tindall B.J."/>
            <person name="Detter J.C."/>
            <person name="Goker M."/>
            <person name="Woyke T."/>
            <person name="Bristow J."/>
            <person name="Eisen J.A."/>
            <person name="Markowitz V."/>
            <person name="Hugenholtz P."/>
            <person name="Klenk H.P."/>
            <person name="Kyrpides N.C."/>
        </authorList>
    </citation>
    <scope>NUCLEOTIDE SEQUENCE</scope>
    <source>
        <strain evidence="2">DSM 17368 / JCM 12287 / NRRL B-23963</strain>
    </source>
</reference>
<dbReference type="RefSeq" id="WP_014203184.1">
    <property type="nucleotide sequence ID" value="NC_016599.1"/>
</dbReference>
<dbReference type="KEGG" id="oho:Oweho_2877"/>
<protein>
    <submittedName>
        <fullName evidence="1">Uncharacterized protein</fullName>
    </submittedName>
</protein>
<dbReference type="HOGENOM" id="CLU_2918242_0_0_10"/>
<accession>G8R0V8</accession>
<name>G8R0V8_OWEHD</name>
<organism evidence="1 2">
    <name type="scientific">Owenweeksia hongkongensis (strain DSM 17368 / CIP 108786 / JCM 12287 / NRRL B-23963 / UST20020801)</name>
    <dbReference type="NCBI Taxonomy" id="926562"/>
    <lineage>
        <taxon>Bacteria</taxon>
        <taxon>Pseudomonadati</taxon>
        <taxon>Bacteroidota</taxon>
        <taxon>Flavobacteriia</taxon>
        <taxon>Flavobacteriales</taxon>
        <taxon>Owenweeksiaceae</taxon>
        <taxon>Owenweeksia</taxon>
    </lineage>
</organism>
<dbReference type="STRING" id="926562.Oweho_2877"/>
<proteinExistence type="predicted"/>
<keyword evidence="2" id="KW-1185">Reference proteome</keyword>
<evidence type="ECO:0000313" key="1">
    <source>
        <dbReference type="EMBL" id="AEV33835.1"/>
    </source>
</evidence>
<dbReference type="EMBL" id="CP003156">
    <property type="protein sequence ID" value="AEV33835.1"/>
    <property type="molecule type" value="Genomic_DNA"/>
</dbReference>
<dbReference type="Proteomes" id="UP000005631">
    <property type="component" value="Chromosome"/>
</dbReference>
<evidence type="ECO:0000313" key="2">
    <source>
        <dbReference type="Proteomes" id="UP000005631"/>
    </source>
</evidence>
<sequence length="61" mass="7180">METEFKESIENLTIAIKDLRNITEGTYHRLTEVVEQHSSTMDNLNNLERSTEKLSKRIDEK</sequence>
<gene>
    <name evidence="1" type="ordered locus">Oweho_2877</name>
</gene>
<dbReference type="AlphaFoldDB" id="G8R0V8"/>